<dbReference type="GO" id="GO:0003677">
    <property type="term" value="F:DNA binding"/>
    <property type="evidence" value="ECO:0007669"/>
    <property type="project" value="UniProtKB-UniRule"/>
</dbReference>
<evidence type="ECO:0000256" key="6">
    <source>
        <dbReference type="SAM" id="MobiDB-lite"/>
    </source>
</evidence>
<name>A0A6A4X3X9_AMPAM</name>
<dbReference type="GO" id="GO:0008270">
    <property type="term" value="F:zinc ion binding"/>
    <property type="evidence" value="ECO:0007669"/>
    <property type="project" value="UniProtKB-KW"/>
</dbReference>
<organism evidence="8 9">
    <name type="scientific">Amphibalanus amphitrite</name>
    <name type="common">Striped barnacle</name>
    <name type="synonym">Balanus amphitrite</name>
    <dbReference type="NCBI Taxonomy" id="1232801"/>
    <lineage>
        <taxon>Eukaryota</taxon>
        <taxon>Metazoa</taxon>
        <taxon>Ecdysozoa</taxon>
        <taxon>Arthropoda</taxon>
        <taxon>Crustacea</taxon>
        <taxon>Multicrustacea</taxon>
        <taxon>Cirripedia</taxon>
        <taxon>Thoracica</taxon>
        <taxon>Thoracicalcarea</taxon>
        <taxon>Balanomorpha</taxon>
        <taxon>Balanoidea</taxon>
        <taxon>Balanidae</taxon>
        <taxon>Amphibalaninae</taxon>
        <taxon>Amphibalanus</taxon>
    </lineage>
</organism>
<feature type="compositionally biased region" description="Low complexity" evidence="6">
    <location>
        <begin position="642"/>
        <end position="651"/>
    </location>
</feature>
<feature type="compositionally biased region" description="Acidic residues" evidence="6">
    <location>
        <begin position="699"/>
        <end position="714"/>
    </location>
</feature>
<comment type="caution">
    <text evidence="8">The sequence shown here is derived from an EMBL/GenBank/DDBJ whole genome shotgun (WGS) entry which is preliminary data.</text>
</comment>
<dbReference type="EMBL" id="VIIS01000021">
    <property type="protein sequence ID" value="KAF0314426.1"/>
    <property type="molecule type" value="Genomic_DNA"/>
</dbReference>
<evidence type="ECO:0000313" key="9">
    <source>
        <dbReference type="Proteomes" id="UP000440578"/>
    </source>
</evidence>
<dbReference type="PROSITE" id="PS50950">
    <property type="entry name" value="ZF_THAP"/>
    <property type="match status" value="1"/>
</dbReference>
<dbReference type="Pfam" id="PF21787">
    <property type="entry name" value="TNP-like_RNaseH_N"/>
    <property type="match status" value="1"/>
</dbReference>
<keyword evidence="3" id="KW-0862">Zinc</keyword>
<evidence type="ECO:0000256" key="1">
    <source>
        <dbReference type="ARBA" id="ARBA00022723"/>
    </source>
</evidence>
<dbReference type="InterPro" id="IPR048367">
    <property type="entry name" value="TNP-like_RNaseH_C"/>
</dbReference>
<evidence type="ECO:0000313" key="8">
    <source>
        <dbReference type="EMBL" id="KAF0314426.1"/>
    </source>
</evidence>
<accession>A0A6A4X3X9</accession>
<keyword evidence="1" id="KW-0479">Metal-binding</keyword>
<dbReference type="Pfam" id="PF05485">
    <property type="entry name" value="THAP"/>
    <property type="match status" value="1"/>
</dbReference>
<dbReference type="Proteomes" id="UP000440578">
    <property type="component" value="Unassembled WGS sequence"/>
</dbReference>
<protein>
    <submittedName>
        <fullName evidence="8">Transposable element P transposase</fullName>
    </submittedName>
</protein>
<feature type="region of interest" description="Disordered" evidence="6">
    <location>
        <begin position="623"/>
        <end position="651"/>
    </location>
</feature>
<dbReference type="SMART" id="SM00692">
    <property type="entry name" value="DM3"/>
    <property type="match status" value="1"/>
</dbReference>
<keyword evidence="2 5" id="KW-0863">Zinc-finger</keyword>
<evidence type="ECO:0000256" key="4">
    <source>
        <dbReference type="ARBA" id="ARBA00023125"/>
    </source>
</evidence>
<sequence>MMVYCAEPSCRNGSGRRNNQASGTKYHKFPADEVMARRWWQVIKRGEPFPKNFRQYCLCSSHFVTADYERDLRSELLKLSPQYSAMKLLPTSVPSRNLTRPPRVTTPRSGAATQRGGEEDESRQVQEEGEQAAPKGSSLQAEECLHSDASVQTKCEPSKCTRCPALEAELASLKSKLAELHQLQAPSSALKRHLFTDQQAENLFTGKAPYRWDDESVYKALEVRVNTSRVQYEWLRNHCLPLPSLSTLQRWLADFVLAPNSSDVQVRMLRRLLSSMSEQDRCCCIMMDEMDIMGVATYDNQLDQILGPHKHLQLFLVSGIFTTWKLPMLYAFDTPVTKELLLKLIKAVEGAGGRVVSTVSDMGSGNLALWRSLGIGHDAEASVCNPADPSRRIWVFADPPHIMKRLRNHILDSVIHTRQGGRVDRALIQDLLAIDGDSELKLLHKLQPATHVEVVGMARQKVRPAYQLLSASCALALRRYTEKKVEADFFSIVDAGMDVLNAGHPADVKLLRRGYSGRPEQEDALTALVEEVAAFRVGKAGFLYPFQKGLLVTVRAVRGLLADLQARFGDNTYLLTRHLTQDRLESFFGLVRGRGGGNLNPTPTEAKARLRLLTLLQLTRHGVSPKCTGDGGETDAVPDVSQPEPDAVPAAQPEPVAVPAAQPELDEEPPPPPQLLELEEVCPAPTEEIPEGTEHLVQEPDDEPSPDAEEEAERELLDAELGEACHDTGEPEQEMEPREQTSELVSLLAEAGSVHIPGQPSGARDCETGVLASDSALAHVAGYVARKRPRSLGAPSAHAEDVPVQALWTRLRSVGGMTVPTESFLELCRELETCFCAYHAMHPDGLSRERGVIRNATRMMVEKYSRSVPCDKILKVFVRVRTFIRLRTVNSTRRAETLAKRKVRKLRHHAQ</sequence>
<feature type="region of interest" description="Disordered" evidence="6">
    <location>
        <begin position="90"/>
        <end position="142"/>
    </location>
</feature>
<dbReference type="SUPFAM" id="SSF57716">
    <property type="entry name" value="Glucocorticoid receptor-like (DNA-binding domain)"/>
    <property type="match status" value="1"/>
</dbReference>
<dbReference type="InterPro" id="IPR006612">
    <property type="entry name" value="THAP_Znf"/>
</dbReference>
<dbReference type="Pfam" id="PF21789">
    <property type="entry name" value="TNP-like_RNaseH_C"/>
    <property type="match status" value="1"/>
</dbReference>
<dbReference type="OrthoDB" id="6378996at2759"/>
<evidence type="ECO:0000256" key="5">
    <source>
        <dbReference type="PROSITE-ProRule" id="PRU00309"/>
    </source>
</evidence>
<keyword evidence="4 5" id="KW-0238">DNA-binding</keyword>
<proteinExistence type="predicted"/>
<evidence type="ECO:0000259" key="7">
    <source>
        <dbReference type="PROSITE" id="PS50950"/>
    </source>
</evidence>
<dbReference type="AlphaFoldDB" id="A0A6A4X3X9"/>
<evidence type="ECO:0000256" key="2">
    <source>
        <dbReference type="ARBA" id="ARBA00022771"/>
    </source>
</evidence>
<reference evidence="8 9" key="1">
    <citation type="submission" date="2019-07" db="EMBL/GenBank/DDBJ databases">
        <title>Draft genome assembly of a fouling barnacle, Amphibalanus amphitrite (Darwin, 1854): The first reference genome for Thecostraca.</title>
        <authorList>
            <person name="Kim W."/>
        </authorList>
    </citation>
    <scope>NUCLEOTIDE SEQUENCE [LARGE SCALE GENOMIC DNA]</scope>
    <source>
        <strain evidence="8">SNU_AA5</strain>
        <tissue evidence="8">Soma without cirri and trophi</tissue>
    </source>
</reference>
<dbReference type="SMART" id="SM00980">
    <property type="entry name" value="THAP"/>
    <property type="match status" value="1"/>
</dbReference>
<keyword evidence="9" id="KW-1185">Reference proteome</keyword>
<dbReference type="InterPro" id="IPR048365">
    <property type="entry name" value="TNP-like_RNaseH_N"/>
</dbReference>
<gene>
    <name evidence="8" type="primary">T_63</name>
    <name evidence="8" type="ORF">FJT64_015124</name>
</gene>
<feature type="domain" description="THAP-type" evidence="7">
    <location>
        <begin position="1"/>
        <end position="97"/>
    </location>
</feature>
<evidence type="ECO:0000256" key="3">
    <source>
        <dbReference type="ARBA" id="ARBA00022833"/>
    </source>
</evidence>
<feature type="region of interest" description="Disordered" evidence="6">
    <location>
        <begin position="692"/>
        <end position="714"/>
    </location>
</feature>